<dbReference type="Gene3D" id="1.20.1250.20">
    <property type="entry name" value="MFS general substrate transporter like domains"/>
    <property type="match status" value="1"/>
</dbReference>
<feature type="transmembrane region" description="Helical" evidence="2">
    <location>
        <begin position="424"/>
        <end position="445"/>
    </location>
</feature>
<protein>
    <submittedName>
        <fullName evidence="3">MFS transporter</fullName>
    </submittedName>
</protein>
<name>A0ABT4TSG1_9ACTN</name>
<dbReference type="Pfam" id="PF13347">
    <property type="entry name" value="MFS_2"/>
    <property type="match status" value="1"/>
</dbReference>
<feature type="region of interest" description="Disordered" evidence="1">
    <location>
        <begin position="456"/>
        <end position="477"/>
    </location>
</feature>
<dbReference type="SUPFAM" id="SSF103473">
    <property type="entry name" value="MFS general substrate transporter"/>
    <property type="match status" value="1"/>
</dbReference>
<sequence length="477" mass="49421">MTAPPAAEADGLRGAMLPRSVHAGYGVGAIATHVFTTVPSLLLLIYLTDALAVAPALAGFVVVAPKAVDVLAGPFIGIRSDRTVSRWGPRRPWMLAGTFALPVCFALLFAGFPLQGAPAAFAVLAVFVAAALSASVFQVPYAAMPGEITDSYHERSVLQSWRTVFVGVALLLGGALAPVLVHSTGPGNAIEGYRLMGVVMAAITMAVMAGCVYWTRKAPLRRRVHEAQGLVAQFRTALGNPHFRRLLPTAFLQVVASGTMIAGVPYVTGHVMGEPGYTALLVVCVTVPLIATMPVWMAVSRRLDKRPTLALAAGFFIAGAVGLYFIPVMGGLPWAVAMSVVVGTGNAGCTMLPYSMLTDCIAATRAVSGRHQAGVLAGIWSSMEALGGALGAQLLSAALAVSGYRQSAAGEAVAQTDRALQGMLVGSTLVPAAVMLASVLLLRLYRLNAKEMARLTTTVPEPSPSRPRAGPKGAEGG</sequence>
<evidence type="ECO:0000313" key="3">
    <source>
        <dbReference type="EMBL" id="MDA2807617.1"/>
    </source>
</evidence>
<feature type="transmembrane region" description="Helical" evidence="2">
    <location>
        <begin position="279"/>
        <end position="297"/>
    </location>
</feature>
<accession>A0ABT4TSG1</accession>
<feature type="transmembrane region" description="Helical" evidence="2">
    <location>
        <begin position="375"/>
        <end position="404"/>
    </location>
</feature>
<dbReference type="EMBL" id="JAQFWP010000059">
    <property type="protein sequence ID" value="MDA2807617.1"/>
    <property type="molecule type" value="Genomic_DNA"/>
</dbReference>
<dbReference type="InterPro" id="IPR036259">
    <property type="entry name" value="MFS_trans_sf"/>
</dbReference>
<keyword evidence="2" id="KW-1133">Transmembrane helix</keyword>
<dbReference type="PANTHER" id="PTHR11328:SF24">
    <property type="entry name" value="MAJOR FACILITATOR SUPERFAMILY (MFS) PROFILE DOMAIN-CONTAINING PROTEIN"/>
    <property type="match status" value="1"/>
</dbReference>
<feature type="transmembrane region" description="Helical" evidence="2">
    <location>
        <begin position="52"/>
        <end position="72"/>
    </location>
</feature>
<keyword evidence="2" id="KW-0812">Transmembrane</keyword>
<feature type="transmembrane region" description="Helical" evidence="2">
    <location>
        <begin position="309"/>
        <end position="326"/>
    </location>
</feature>
<proteinExistence type="predicted"/>
<feature type="transmembrane region" description="Helical" evidence="2">
    <location>
        <begin position="120"/>
        <end position="143"/>
    </location>
</feature>
<feature type="transmembrane region" description="Helical" evidence="2">
    <location>
        <begin position="164"/>
        <end position="181"/>
    </location>
</feature>
<feature type="transmembrane region" description="Helical" evidence="2">
    <location>
        <begin position="23"/>
        <end position="46"/>
    </location>
</feature>
<evidence type="ECO:0000256" key="2">
    <source>
        <dbReference type="SAM" id="Phobius"/>
    </source>
</evidence>
<evidence type="ECO:0000256" key="1">
    <source>
        <dbReference type="SAM" id="MobiDB-lite"/>
    </source>
</evidence>
<dbReference type="RefSeq" id="WP_270680245.1">
    <property type="nucleotide sequence ID" value="NZ_JAQFWP010000059.1"/>
</dbReference>
<gene>
    <name evidence="3" type="ORF">O4U47_24115</name>
</gene>
<dbReference type="PANTHER" id="PTHR11328">
    <property type="entry name" value="MAJOR FACILITATOR SUPERFAMILY DOMAIN-CONTAINING PROTEIN"/>
    <property type="match status" value="1"/>
</dbReference>
<dbReference type="Proteomes" id="UP001165685">
    <property type="component" value="Unassembled WGS sequence"/>
</dbReference>
<reference evidence="3" key="1">
    <citation type="submission" date="2023-01" db="EMBL/GenBank/DDBJ databases">
        <title>Draft genome sequence of Nocardiopsis sp. LSu2-4 isolated from halophytes.</title>
        <authorList>
            <person name="Duangmal K."/>
            <person name="Chantavorakit T."/>
        </authorList>
    </citation>
    <scope>NUCLEOTIDE SEQUENCE</scope>
    <source>
        <strain evidence="3">LSu2-4</strain>
    </source>
</reference>
<feature type="transmembrane region" description="Helical" evidence="2">
    <location>
        <begin position="246"/>
        <end position="267"/>
    </location>
</feature>
<feature type="transmembrane region" description="Helical" evidence="2">
    <location>
        <begin position="93"/>
        <end position="114"/>
    </location>
</feature>
<comment type="caution">
    <text evidence="3">The sequence shown here is derived from an EMBL/GenBank/DDBJ whole genome shotgun (WGS) entry which is preliminary data.</text>
</comment>
<feature type="transmembrane region" description="Helical" evidence="2">
    <location>
        <begin position="332"/>
        <end position="354"/>
    </location>
</feature>
<organism evidence="3 4">
    <name type="scientific">Nocardiopsis suaedae</name>
    <dbReference type="NCBI Taxonomy" id="3018444"/>
    <lineage>
        <taxon>Bacteria</taxon>
        <taxon>Bacillati</taxon>
        <taxon>Actinomycetota</taxon>
        <taxon>Actinomycetes</taxon>
        <taxon>Streptosporangiales</taxon>
        <taxon>Nocardiopsidaceae</taxon>
        <taxon>Nocardiopsis</taxon>
    </lineage>
</organism>
<evidence type="ECO:0000313" key="4">
    <source>
        <dbReference type="Proteomes" id="UP001165685"/>
    </source>
</evidence>
<dbReference type="InterPro" id="IPR039672">
    <property type="entry name" value="MFS_2"/>
</dbReference>
<keyword evidence="4" id="KW-1185">Reference proteome</keyword>
<feature type="transmembrane region" description="Helical" evidence="2">
    <location>
        <begin position="193"/>
        <end position="214"/>
    </location>
</feature>
<keyword evidence="2" id="KW-0472">Membrane</keyword>